<dbReference type="RefSeq" id="WP_168487205.1">
    <property type="nucleotide sequence ID" value="NZ_JAAZSQ010000013.1"/>
</dbReference>
<comment type="caution">
    <text evidence="1">The sequence shown here is derived from an EMBL/GenBank/DDBJ whole genome shotgun (WGS) entry which is preliminary data.</text>
</comment>
<evidence type="ECO:0000313" key="1">
    <source>
        <dbReference type="EMBL" id="NKX55583.1"/>
    </source>
</evidence>
<dbReference type="SUPFAM" id="SSF50249">
    <property type="entry name" value="Nucleic acid-binding proteins"/>
    <property type="match status" value="1"/>
</dbReference>
<evidence type="ECO:0008006" key="3">
    <source>
        <dbReference type="Google" id="ProtNLM"/>
    </source>
</evidence>
<protein>
    <recommendedName>
        <fullName evidence="3">DUF35 domain-containing protein</fullName>
    </recommendedName>
</protein>
<dbReference type="Proteomes" id="UP000544090">
    <property type="component" value="Unassembled WGS sequence"/>
</dbReference>
<evidence type="ECO:0000313" key="2">
    <source>
        <dbReference type="Proteomes" id="UP000544090"/>
    </source>
</evidence>
<dbReference type="AlphaFoldDB" id="A0A7X6K6U0"/>
<sequence length="102" mass="10976">MSATVQQCTACSSVMFPFRLFCPYCGHWEFADHQVDDAVVEETTTLADGAVIATVVCGAGARLIARIVGGEVSQGDKVALSNEPDREPGVFAYIPFTPESRY</sequence>
<gene>
    <name evidence="1" type="ORF">HGG74_13760</name>
</gene>
<keyword evidence="2" id="KW-1185">Reference proteome</keyword>
<dbReference type="EMBL" id="JAAZSQ010000013">
    <property type="protein sequence ID" value="NKX55583.1"/>
    <property type="molecule type" value="Genomic_DNA"/>
</dbReference>
<organism evidence="1 2">
    <name type="scientific">Arthrobacter mobilis</name>
    <dbReference type="NCBI Taxonomy" id="2724944"/>
    <lineage>
        <taxon>Bacteria</taxon>
        <taxon>Bacillati</taxon>
        <taxon>Actinomycetota</taxon>
        <taxon>Actinomycetes</taxon>
        <taxon>Micrococcales</taxon>
        <taxon>Micrococcaceae</taxon>
        <taxon>Arthrobacter</taxon>
    </lineage>
</organism>
<dbReference type="InterPro" id="IPR012340">
    <property type="entry name" value="NA-bd_OB-fold"/>
</dbReference>
<name>A0A7X6K6U0_9MICC</name>
<reference evidence="1 2" key="1">
    <citation type="submission" date="2020-04" db="EMBL/GenBank/DDBJ databases">
        <title>Arthrobacter sp. nov.</title>
        <authorList>
            <person name="Liu S."/>
        </authorList>
    </citation>
    <scope>NUCLEOTIDE SEQUENCE [LARGE SCALE GENOMIC DNA]</scope>
    <source>
        <strain evidence="1 2">E918</strain>
    </source>
</reference>
<proteinExistence type="predicted"/>
<accession>A0A7X6K6U0</accession>